<evidence type="ECO:0000256" key="2">
    <source>
        <dbReference type="SAM" id="SignalP"/>
    </source>
</evidence>
<keyword evidence="2" id="KW-0732">Signal</keyword>
<keyword evidence="4" id="KW-1185">Reference proteome</keyword>
<sequence>MLTFLVLGTGLSFVLLAYATTRFATPDAGTTPMASRPDGRFGGAAPVDESEAATPAWASFPRAM</sequence>
<evidence type="ECO:0000313" key="3">
    <source>
        <dbReference type="EMBL" id="MDR6294363.1"/>
    </source>
</evidence>
<name>A0ABU1K0I0_9PROT</name>
<evidence type="ECO:0000256" key="1">
    <source>
        <dbReference type="SAM" id="MobiDB-lite"/>
    </source>
</evidence>
<gene>
    <name evidence="3" type="ORF">E9232_006917</name>
</gene>
<comment type="caution">
    <text evidence="3">The sequence shown here is derived from an EMBL/GenBank/DDBJ whole genome shotgun (WGS) entry which is preliminary data.</text>
</comment>
<dbReference type="Proteomes" id="UP001262410">
    <property type="component" value="Unassembled WGS sequence"/>
</dbReference>
<feature type="signal peptide" evidence="2">
    <location>
        <begin position="1"/>
        <end position="24"/>
    </location>
</feature>
<organism evidence="3 4">
    <name type="scientific">Inquilinus ginsengisoli</name>
    <dbReference type="NCBI Taxonomy" id="363840"/>
    <lineage>
        <taxon>Bacteria</taxon>
        <taxon>Pseudomonadati</taxon>
        <taxon>Pseudomonadota</taxon>
        <taxon>Alphaproteobacteria</taxon>
        <taxon>Rhodospirillales</taxon>
        <taxon>Rhodospirillaceae</taxon>
        <taxon>Inquilinus</taxon>
    </lineage>
</organism>
<accession>A0ABU1K0I0</accession>
<feature type="chain" id="PRO_5047533013" evidence="2">
    <location>
        <begin position="25"/>
        <end position="64"/>
    </location>
</feature>
<dbReference type="RefSeq" id="WP_309801835.1">
    <property type="nucleotide sequence ID" value="NZ_JAVDPW010000018.1"/>
</dbReference>
<proteinExistence type="predicted"/>
<feature type="region of interest" description="Disordered" evidence="1">
    <location>
        <begin position="26"/>
        <end position="64"/>
    </location>
</feature>
<reference evidence="3 4" key="1">
    <citation type="submission" date="2023-07" db="EMBL/GenBank/DDBJ databases">
        <title>Sorghum-associated microbial communities from plants grown in Nebraska, USA.</title>
        <authorList>
            <person name="Schachtman D."/>
        </authorList>
    </citation>
    <scope>NUCLEOTIDE SEQUENCE [LARGE SCALE GENOMIC DNA]</scope>
    <source>
        <strain evidence="3 4">584</strain>
    </source>
</reference>
<protein>
    <submittedName>
        <fullName evidence="3">Uncharacterized protein</fullName>
    </submittedName>
</protein>
<dbReference type="EMBL" id="JAVDPW010000018">
    <property type="protein sequence ID" value="MDR6294363.1"/>
    <property type="molecule type" value="Genomic_DNA"/>
</dbReference>
<evidence type="ECO:0000313" key="4">
    <source>
        <dbReference type="Proteomes" id="UP001262410"/>
    </source>
</evidence>